<sequence length="165" mass="19757">NTHKSLLDKFEERWENVKNKDWHRKEALKTIDQRSEKAESGKRVKLQVSYYTSYDIIFDKGINDSRRMSSTTFDNPEVGKVKCAENDSIEGLQWLFAHTVYKKNHERMLLFPTSHFYKDLEEELQSLMFPNNERYQAKRYYHQPMAIFSIIFKLLRIRSTSTLPP</sequence>
<organism evidence="1 2">
    <name type="scientific">Marasmius crinis-equi</name>
    <dbReference type="NCBI Taxonomy" id="585013"/>
    <lineage>
        <taxon>Eukaryota</taxon>
        <taxon>Fungi</taxon>
        <taxon>Dikarya</taxon>
        <taxon>Basidiomycota</taxon>
        <taxon>Agaricomycotina</taxon>
        <taxon>Agaricomycetes</taxon>
        <taxon>Agaricomycetidae</taxon>
        <taxon>Agaricales</taxon>
        <taxon>Marasmiineae</taxon>
        <taxon>Marasmiaceae</taxon>
        <taxon>Marasmius</taxon>
    </lineage>
</organism>
<evidence type="ECO:0008006" key="3">
    <source>
        <dbReference type="Google" id="ProtNLM"/>
    </source>
</evidence>
<keyword evidence="2" id="KW-1185">Reference proteome</keyword>
<proteinExistence type="predicted"/>
<dbReference type="Proteomes" id="UP001465976">
    <property type="component" value="Unassembled WGS sequence"/>
</dbReference>
<protein>
    <recommendedName>
        <fullName evidence="3">Ycf1</fullName>
    </recommendedName>
</protein>
<evidence type="ECO:0000313" key="2">
    <source>
        <dbReference type="Proteomes" id="UP001465976"/>
    </source>
</evidence>
<gene>
    <name evidence="1" type="ORF">V5O48_016500</name>
</gene>
<comment type="caution">
    <text evidence="1">The sequence shown here is derived from an EMBL/GenBank/DDBJ whole genome shotgun (WGS) entry which is preliminary data.</text>
</comment>
<dbReference type="EMBL" id="JBAHYK010002226">
    <property type="protein sequence ID" value="KAL0565525.1"/>
    <property type="molecule type" value="Genomic_DNA"/>
</dbReference>
<evidence type="ECO:0000313" key="1">
    <source>
        <dbReference type="EMBL" id="KAL0565525.1"/>
    </source>
</evidence>
<accession>A0ABR3ERM0</accession>
<feature type="non-terminal residue" evidence="1">
    <location>
        <position position="1"/>
    </location>
</feature>
<reference evidence="1 2" key="1">
    <citation type="submission" date="2024-02" db="EMBL/GenBank/DDBJ databases">
        <title>A draft genome for the cacao thread blight pathogen Marasmius crinis-equi.</title>
        <authorList>
            <person name="Cohen S.P."/>
            <person name="Baruah I.K."/>
            <person name="Amoako-Attah I."/>
            <person name="Bukari Y."/>
            <person name="Meinhardt L.W."/>
            <person name="Bailey B.A."/>
        </authorList>
    </citation>
    <scope>NUCLEOTIDE SEQUENCE [LARGE SCALE GENOMIC DNA]</scope>
    <source>
        <strain evidence="1 2">GH-76</strain>
    </source>
</reference>
<name>A0ABR3ERM0_9AGAR</name>